<feature type="domain" description="NADP-dependent oxidoreductase" evidence="4">
    <location>
        <begin position="27"/>
        <end position="318"/>
    </location>
</feature>
<evidence type="ECO:0000256" key="2">
    <source>
        <dbReference type="ARBA" id="ARBA00022857"/>
    </source>
</evidence>
<keyword evidence="2" id="KW-0521">NADP</keyword>
<organism evidence="5">
    <name type="scientific">marine metagenome</name>
    <dbReference type="NCBI Taxonomy" id="408172"/>
    <lineage>
        <taxon>unclassified sequences</taxon>
        <taxon>metagenomes</taxon>
        <taxon>ecological metagenomes</taxon>
    </lineage>
</organism>
<comment type="similarity">
    <text evidence="1">Belongs to the shaker potassium channel beta subunit family.</text>
</comment>
<dbReference type="InterPro" id="IPR005399">
    <property type="entry name" value="K_chnl_volt-dep_bsu_KCNAB-rel"/>
</dbReference>
<dbReference type="PANTHER" id="PTHR43150:SF2">
    <property type="entry name" value="HYPERKINETIC, ISOFORM M"/>
    <property type="match status" value="1"/>
</dbReference>
<keyword evidence="3" id="KW-0560">Oxidoreductase</keyword>
<dbReference type="EMBL" id="UINC01027126">
    <property type="protein sequence ID" value="SVB05841.1"/>
    <property type="molecule type" value="Genomic_DNA"/>
</dbReference>
<dbReference type="InterPro" id="IPR023210">
    <property type="entry name" value="NADP_OxRdtase_dom"/>
</dbReference>
<evidence type="ECO:0000259" key="4">
    <source>
        <dbReference type="Pfam" id="PF00248"/>
    </source>
</evidence>
<dbReference type="Gene3D" id="3.20.20.100">
    <property type="entry name" value="NADP-dependent oxidoreductase domain"/>
    <property type="match status" value="1"/>
</dbReference>
<sequence length="323" mass="36839">MNYRQLGRSGLKVSEFSYGSWVTFSFQLGVDEAAAMMKTAFDHGVNFFDNAEVYANGESEIIMGQALKKLGLSRDIFIVSSKVFWGGERPTQQGLSHKHIIDACHGALERLQVDYLDLYFCHRPDPETPIEETVRAMHTLIMQGKVCYWGTSEWSAGQIEEAYTIAREMGLTPPTMEQPEYNMFNRVKLEQKYLPLFEKEQLGTTIWSPLCSGLLTGKYMDGEPQGTRTSLKNYKFIKDQFESDEFIQRHEQVRQLHNLAQEAGLPLVNMALGWCLKNPNVSSVILGASRPEQLKQNLKTEEYMSTIDDSLMARIEIILDNRP</sequence>
<dbReference type="PRINTS" id="PR01577">
    <property type="entry name" value="KCNABCHANNEL"/>
</dbReference>
<evidence type="ECO:0000256" key="1">
    <source>
        <dbReference type="ARBA" id="ARBA00006515"/>
    </source>
</evidence>
<proteinExistence type="inferred from homology"/>
<accession>A0A382AWZ4</accession>
<dbReference type="GO" id="GO:0016491">
    <property type="term" value="F:oxidoreductase activity"/>
    <property type="evidence" value="ECO:0007669"/>
    <property type="project" value="UniProtKB-KW"/>
</dbReference>
<reference evidence="5" key="1">
    <citation type="submission" date="2018-05" db="EMBL/GenBank/DDBJ databases">
        <authorList>
            <person name="Lanie J.A."/>
            <person name="Ng W.-L."/>
            <person name="Kazmierczak K.M."/>
            <person name="Andrzejewski T.M."/>
            <person name="Davidsen T.M."/>
            <person name="Wayne K.J."/>
            <person name="Tettelin H."/>
            <person name="Glass J.I."/>
            <person name="Rusch D."/>
            <person name="Podicherti R."/>
            <person name="Tsui H.-C.T."/>
            <person name="Winkler M.E."/>
        </authorList>
    </citation>
    <scope>NUCLEOTIDE SEQUENCE</scope>
</reference>
<dbReference type="InterPro" id="IPR036812">
    <property type="entry name" value="NAD(P)_OxRdtase_dom_sf"/>
</dbReference>
<name>A0A382AWZ4_9ZZZZ</name>
<protein>
    <recommendedName>
        <fullName evidence="4">NADP-dependent oxidoreductase domain-containing protein</fullName>
    </recommendedName>
</protein>
<evidence type="ECO:0000313" key="5">
    <source>
        <dbReference type="EMBL" id="SVB05841.1"/>
    </source>
</evidence>
<dbReference type="SUPFAM" id="SSF51430">
    <property type="entry name" value="NAD(P)-linked oxidoreductase"/>
    <property type="match status" value="1"/>
</dbReference>
<gene>
    <name evidence="5" type="ORF">METZ01_LOCUS158695</name>
</gene>
<dbReference type="PANTHER" id="PTHR43150">
    <property type="entry name" value="HYPERKINETIC, ISOFORM M"/>
    <property type="match status" value="1"/>
</dbReference>
<dbReference type="AlphaFoldDB" id="A0A382AWZ4"/>
<dbReference type="Pfam" id="PF00248">
    <property type="entry name" value="Aldo_ket_red"/>
    <property type="match status" value="1"/>
</dbReference>
<evidence type="ECO:0000256" key="3">
    <source>
        <dbReference type="ARBA" id="ARBA00023002"/>
    </source>
</evidence>